<keyword evidence="3" id="KW-1185">Reference proteome</keyword>
<proteinExistence type="predicted"/>
<dbReference type="SUPFAM" id="SSF47413">
    <property type="entry name" value="lambda repressor-like DNA-binding domains"/>
    <property type="match status" value="1"/>
</dbReference>
<accession>A0A160NY91</accession>
<name>A0A160NY91_STRLU</name>
<dbReference type="Gene3D" id="1.10.260.40">
    <property type="entry name" value="lambda repressor-like DNA-binding domains"/>
    <property type="match status" value="1"/>
</dbReference>
<feature type="domain" description="HTH cro/C1-type" evidence="1">
    <location>
        <begin position="17"/>
        <end position="72"/>
    </location>
</feature>
<dbReference type="CDD" id="cd00093">
    <property type="entry name" value="HTH_XRE"/>
    <property type="match status" value="1"/>
</dbReference>
<dbReference type="Pfam" id="PF19054">
    <property type="entry name" value="DUF5753"/>
    <property type="match status" value="1"/>
</dbReference>
<gene>
    <name evidence="2" type="ORF">SLA_1872</name>
</gene>
<evidence type="ECO:0000259" key="1">
    <source>
        <dbReference type="PROSITE" id="PS50943"/>
    </source>
</evidence>
<dbReference type="InterPro" id="IPR043917">
    <property type="entry name" value="DUF5753"/>
</dbReference>
<dbReference type="InterPro" id="IPR001387">
    <property type="entry name" value="Cro/C1-type_HTH"/>
</dbReference>
<evidence type="ECO:0000313" key="3">
    <source>
        <dbReference type="Proteomes" id="UP000217676"/>
    </source>
</evidence>
<dbReference type="EMBL" id="AP017424">
    <property type="protein sequence ID" value="BAU82810.1"/>
    <property type="molecule type" value="Genomic_DNA"/>
</dbReference>
<dbReference type="AlphaFoldDB" id="A0A160NY91"/>
<sequence length="289" mass="32283">MAESRPNVHRRRFGSALRSLRRAAGFSMEEAATRLGLHGKPALSKIENGKQRVSGLGLTAIFEIYGVESEETRAKVKAMAALAAPGKRTNLLDEYQDAIREPFEDYLLLEGLAERSETLFLQVIPGLLQTRAYATSIVERSKAWSSKREVDRFVDLRLRRQAVLTRENPLNLWCILDEAVLHRAVGGPEVMRDQLESLLRVTEEHEHVGIQVLPFGAGAHAAPDGSFQLLGFQMGSPVVVVQTRTTSVYLEEDADVERYQSAFDDLRAQALDLHGSRHLIQQLIKDAKT</sequence>
<reference evidence="2 3" key="1">
    <citation type="journal article" date="2016" name="Genome Announc.">
        <title>Complete Genome Sequence of Thiostrepton-Producing Streptomyces laurentii ATCC 31255.</title>
        <authorList>
            <person name="Doi K."/>
            <person name="Fujino Y."/>
            <person name="Nagayoshi Y."/>
            <person name="Ohshima T."/>
            <person name="Ogata S."/>
        </authorList>
    </citation>
    <scope>NUCLEOTIDE SEQUENCE [LARGE SCALE GENOMIC DNA]</scope>
    <source>
        <strain evidence="2 3">ATCC 31255</strain>
    </source>
</reference>
<dbReference type="KEGG" id="slau:SLA_1872"/>
<dbReference type="InterPro" id="IPR010982">
    <property type="entry name" value="Lambda_DNA-bd_dom_sf"/>
</dbReference>
<dbReference type="Proteomes" id="UP000217676">
    <property type="component" value="Chromosome"/>
</dbReference>
<dbReference type="GO" id="GO:0003677">
    <property type="term" value="F:DNA binding"/>
    <property type="evidence" value="ECO:0007669"/>
    <property type="project" value="InterPro"/>
</dbReference>
<dbReference type="Pfam" id="PF13560">
    <property type="entry name" value="HTH_31"/>
    <property type="match status" value="1"/>
</dbReference>
<dbReference type="PROSITE" id="PS50943">
    <property type="entry name" value="HTH_CROC1"/>
    <property type="match status" value="1"/>
</dbReference>
<dbReference type="SMART" id="SM00530">
    <property type="entry name" value="HTH_XRE"/>
    <property type="match status" value="1"/>
</dbReference>
<protein>
    <submittedName>
        <fullName evidence="2">Transcriptional regulator</fullName>
    </submittedName>
</protein>
<organism evidence="2 3">
    <name type="scientific">Streptomyces laurentii</name>
    <dbReference type="NCBI Taxonomy" id="39478"/>
    <lineage>
        <taxon>Bacteria</taxon>
        <taxon>Bacillati</taxon>
        <taxon>Actinomycetota</taxon>
        <taxon>Actinomycetes</taxon>
        <taxon>Kitasatosporales</taxon>
        <taxon>Streptomycetaceae</taxon>
        <taxon>Streptomyces</taxon>
    </lineage>
</organism>
<evidence type="ECO:0000313" key="2">
    <source>
        <dbReference type="EMBL" id="BAU82810.1"/>
    </source>
</evidence>